<keyword evidence="3" id="KW-1185">Reference proteome</keyword>
<dbReference type="OrthoDB" id="10064107at2759"/>
<dbReference type="Proteomes" id="UP000272942">
    <property type="component" value="Unassembled WGS sequence"/>
</dbReference>
<dbReference type="SUPFAM" id="SSF53098">
    <property type="entry name" value="Ribonuclease H-like"/>
    <property type="match status" value="1"/>
</dbReference>
<proteinExistence type="predicted"/>
<protein>
    <submittedName>
        <fullName evidence="4">Reverse transcriptase domain-containing protein</fullName>
    </submittedName>
</protein>
<dbReference type="InterPro" id="IPR050951">
    <property type="entry name" value="Retrovirus_Pol_polyprotein"/>
</dbReference>
<sequence>MYQYNFLPFGLHVSSGLFQSAIVSVIKRFDGVLANQDDVLIFGLNKKEHDARLTQLLERFAARNVAIKPSKCVWWIPQVLVMNNGSQFCATEMKLWMDSIGCRHLRTAPRDPCSNEAAKHLVKMVKNATASANPKTLTELETLVDNFLLQYRNTTHTTTKEGSAMLRKFRRLGSSLQCLDSSDVVYFRRNDLLSAFGIFTRQLGQVMVEITDLNDATVHKRHVDQS</sequence>
<dbReference type="InterPro" id="IPR043502">
    <property type="entry name" value="DNA/RNA_pol_sf"/>
</dbReference>
<dbReference type="PANTHER" id="PTHR37984">
    <property type="entry name" value="PROTEIN CBG26694"/>
    <property type="match status" value="1"/>
</dbReference>
<dbReference type="EMBL" id="UZAN01046662">
    <property type="protein sequence ID" value="VDP84440.1"/>
    <property type="molecule type" value="Genomic_DNA"/>
</dbReference>
<reference evidence="2 3" key="2">
    <citation type="submission" date="2018-11" db="EMBL/GenBank/DDBJ databases">
        <authorList>
            <consortium name="Pathogen Informatics"/>
        </authorList>
    </citation>
    <scope>NUCLEOTIDE SEQUENCE [LARGE SCALE GENOMIC DNA]</scope>
    <source>
        <strain evidence="2 3">Egypt</strain>
    </source>
</reference>
<dbReference type="Gene3D" id="3.30.70.270">
    <property type="match status" value="1"/>
</dbReference>
<organism evidence="4">
    <name type="scientific">Echinostoma caproni</name>
    <dbReference type="NCBI Taxonomy" id="27848"/>
    <lineage>
        <taxon>Eukaryota</taxon>
        <taxon>Metazoa</taxon>
        <taxon>Spiralia</taxon>
        <taxon>Lophotrochozoa</taxon>
        <taxon>Platyhelminthes</taxon>
        <taxon>Trematoda</taxon>
        <taxon>Digenea</taxon>
        <taxon>Plagiorchiida</taxon>
        <taxon>Echinostomata</taxon>
        <taxon>Echinostomatoidea</taxon>
        <taxon>Echinostomatidae</taxon>
        <taxon>Echinostoma</taxon>
    </lineage>
</organism>
<dbReference type="PANTHER" id="PTHR37984:SF15">
    <property type="entry name" value="INTEGRASE CATALYTIC DOMAIN-CONTAINING PROTEIN"/>
    <property type="match status" value="1"/>
</dbReference>
<evidence type="ECO:0000259" key="1">
    <source>
        <dbReference type="Pfam" id="PF00078"/>
    </source>
</evidence>
<evidence type="ECO:0000313" key="2">
    <source>
        <dbReference type="EMBL" id="VDP84440.1"/>
    </source>
</evidence>
<feature type="domain" description="Reverse transcriptase" evidence="1">
    <location>
        <begin position="2"/>
        <end position="75"/>
    </location>
</feature>
<evidence type="ECO:0000313" key="4">
    <source>
        <dbReference type="WBParaSite" id="ECPE_0000895901-mRNA-1"/>
    </source>
</evidence>
<evidence type="ECO:0000313" key="3">
    <source>
        <dbReference type="Proteomes" id="UP000272942"/>
    </source>
</evidence>
<dbReference type="AlphaFoldDB" id="A0A183APP6"/>
<dbReference type="Gene3D" id="3.10.10.10">
    <property type="entry name" value="HIV Type 1 Reverse Transcriptase, subunit A, domain 1"/>
    <property type="match status" value="1"/>
</dbReference>
<gene>
    <name evidence="2" type="ORF">ECPE_LOCUS8931</name>
</gene>
<reference evidence="4" key="1">
    <citation type="submission" date="2016-06" db="UniProtKB">
        <authorList>
            <consortium name="WormBaseParasite"/>
        </authorList>
    </citation>
    <scope>IDENTIFICATION</scope>
</reference>
<dbReference type="SUPFAM" id="SSF56672">
    <property type="entry name" value="DNA/RNA polymerases"/>
    <property type="match status" value="1"/>
</dbReference>
<dbReference type="InterPro" id="IPR012337">
    <property type="entry name" value="RNaseH-like_sf"/>
</dbReference>
<accession>A0A183APP6</accession>
<dbReference type="WBParaSite" id="ECPE_0000895901-mRNA-1">
    <property type="protein sequence ID" value="ECPE_0000895901-mRNA-1"/>
    <property type="gene ID" value="ECPE_0000895901"/>
</dbReference>
<name>A0A183APP6_9TREM</name>
<dbReference type="InterPro" id="IPR043128">
    <property type="entry name" value="Rev_trsase/Diguanyl_cyclase"/>
</dbReference>
<dbReference type="InterPro" id="IPR000477">
    <property type="entry name" value="RT_dom"/>
</dbReference>
<dbReference type="Pfam" id="PF00078">
    <property type="entry name" value="RVT_1"/>
    <property type="match status" value="1"/>
</dbReference>